<sequence length="122" mass="14007">MYGDLYQLVNLAKGDWVPQQYDELLRERMEPKMGQFPTKMQRTDKIVGSGDMHHDWRRAEALTDEIAGEAIGDEMEVPDNVQPRQSARKSWLDIDQCAHVVEDMKRVASKLVHDGIIQLSPT</sequence>
<proteinExistence type="predicted"/>
<organism evidence="1 2">
    <name type="scientific">Recurvomyces mirabilis</name>
    <dbReference type="NCBI Taxonomy" id="574656"/>
    <lineage>
        <taxon>Eukaryota</taxon>
        <taxon>Fungi</taxon>
        <taxon>Dikarya</taxon>
        <taxon>Ascomycota</taxon>
        <taxon>Pezizomycotina</taxon>
        <taxon>Dothideomycetes</taxon>
        <taxon>Dothideomycetidae</taxon>
        <taxon>Mycosphaerellales</taxon>
        <taxon>Teratosphaeriaceae</taxon>
        <taxon>Recurvomyces</taxon>
    </lineage>
</organism>
<gene>
    <name evidence="1" type="ORF">LTR78_010918</name>
</gene>
<keyword evidence="2" id="KW-1185">Reference proteome</keyword>
<protein>
    <submittedName>
        <fullName evidence="1">Uncharacterized protein</fullName>
    </submittedName>
</protein>
<dbReference type="AlphaFoldDB" id="A0AAE0WG02"/>
<reference evidence="1" key="1">
    <citation type="submission" date="2023-07" db="EMBL/GenBank/DDBJ databases">
        <title>Black Yeasts Isolated from many extreme environments.</title>
        <authorList>
            <person name="Coleine C."/>
            <person name="Stajich J.E."/>
            <person name="Selbmann L."/>
        </authorList>
    </citation>
    <scope>NUCLEOTIDE SEQUENCE</scope>
    <source>
        <strain evidence="1">CCFEE 5485</strain>
    </source>
</reference>
<accession>A0AAE0WG02</accession>
<evidence type="ECO:0000313" key="2">
    <source>
        <dbReference type="Proteomes" id="UP001274830"/>
    </source>
</evidence>
<dbReference type="EMBL" id="JAUTXT010000099">
    <property type="protein sequence ID" value="KAK3669204.1"/>
    <property type="molecule type" value="Genomic_DNA"/>
</dbReference>
<name>A0AAE0WG02_9PEZI</name>
<dbReference type="Proteomes" id="UP001274830">
    <property type="component" value="Unassembled WGS sequence"/>
</dbReference>
<evidence type="ECO:0000313" key="1">
    <source>
        <dbReference type="EMBL" id="KAK3669204.1"/>
    </source>
</evidence>
<comment type="caution">
    <text evidence="1">The sequence shown here is derived from an EMBL/GenBank/DDBJ whole genome shotgun (WGS) entry which is preliminary data.</text>
</comment>